<dbReference type="Pfam" id="PF00334">
    <property type="entry name" value="NDK"/>
    <property type="match status" value="1"/>
</dbReference>
<dbReference type="Gene3D" id="3.30.70.141">
    <property type="entry name" value="Nucleoside diphosphate kinase-like domain"/>
    <property type="match status" value="1"/>
</dbReference>
<feature type="compositionally biased region" description="Low complexity" evidence="8">
    <location>
        <begin position="479"/>
        <end position="489"/>
    </location>
</feature>
<dbReference type="GO" id="GO:0016301">
    <property type="term" value="F:kinase activity"/>
    <property type="evidence" value="ECO:0007669"/>
    <property type="project" value="UniProtKB-KW"/>
</dbReference>
<dbReference type="InterPro" id="IPR034907">
    <property type="entry name" value="NDK-like_dom"/>
</dbReference>
<evidence type="ECO:0000256" key="4">
    <source>
        <dbReference type="ARBA" id="ARBA00022741"/>
    </source>
</evidence>
<dbReference type="PANTHER" id="PTHR46161:SF3">
    <property type="entry name" value="NUCLEOSIDE DIPHOSPHATE KINASE DDB_G0292928-RELATED"/>
    <property type="match status" value="1"/>
</dbReference>
<name>A0A409XLR3_PSICY</name>
<keyword evidence="5" id="KW-0418">Kinase</keyword>
<evidence type="ECO:0000256" key="6">
    <source>
        <dbReference type="ARBA" id="ARBA00022840"/>
    </source>
</evidence>
<dbReference type="SUPFAM" id="SSF54919">
    <property type="entry name" value="Nucleoside diphosphate kinase, NDK"/>
    <property type="match status" value="1"/>
</dbReference>
<evidence type="ECO:0000313" key="10">
    <source>
        <dbReference type="EMBL" id="PPQ91684.1"/>
    </source>
</evidence>
<comment type="caution">
    <text evidence="10">The sequence shown here is derived from an EMBL/GenBank/DDBJ whole genome shotgun (WGS) entry which is preliminary data.</text>
</comment>
<sequence length="567" mass="60248">MPTPPSQTPEVQYESEAHEHALDEFEDRSNTPDATIKVSKPSSTPLTRTVAMIKPHALVHRFDIERRIQEASFEIVKERQMEFDTETDPDTLYELFGEDTDALAEGPVWVYVLERRRAVEVWSTLMGNPDVEIARRETPNSLRALYGVSSQQNGLMGSPDTQTAETQIASLFASSPPFPTTDLPAEDHDQYASMRSDDSALLESIRRSLTIEDEGYAPSSVTNPSTAGGGGPRLNANGKLQFKARGVPATHDKPDIVPRMTRSAALRAGQPVEKVQNAPRAPVSKERQAQTFANVPGHKRSSTIQVASTAAPTIAPRMTRAASLRLGQPLPPPVARTRSLTGDEQMKHGPASTFEGVPGHKRRESIAVASSKAPTVAPRLNKSAALRAQKEQAPPSSFMFRTGSAAKTPTLSRATSNQTLASPSKAPPAPRPASQASGNATTSRYAVPRASSIASRPIAAPQPPKPSNRPNPTLKRAPSRSAASGPSSAVNGVAANESDTATAPAKAKPRPSSIIAPTIAPRTNRSAALRAAKKEAENAAAAAAAVKKAPRPSKVAPPPSSFKAIPT</sequence>
<feature type="compositionally biased region" description="Pro residues" evidence="8">
    <location>
        <begin position="460"/>
        <end position="469"/>
    </location>
</feature>
<feature type="compositionally biased region" description="Low complexity" evidence="8">
    <location>
        <begin position="538"/>
        <end position="547"/>
    </location>
</feature>
<evidence type="ECO:0000256" key="2">
    <source>
        <dbReference type="ARBA" id="ARBA00017632"/>
    </source>
</evidence>
<comment type="caution">
    <text evidence="7">Lacks conserved residue(s) required for the propagation of feature annotation.</text>
</comment>
<dbReference type="InParanoid" id="A0A409XLR3"/>
<accession>A0A409XLR3</accession>
<feature type="compositionally biased region" description="Low complexity" evidence="8">
    <location>
        <begin position="448"/>
        <end position="459"/>
    </location>
</feature>
<feature type="region of interest" description="Disordered" evidence="8">
    <location>
        <begin position="324"/>
        <end position="360"/>
    </location>
</feature>
<reference evidence="10 11" key="1">
    <citation type="journal article" date="2018" name="Evol. Lett.">
        <title>Horizontal gene cluster transfer increased hallucinogenic mushroom diversity.</title>
        <authorList>
            <person name="Reynolds H.T."/>
            <person name="Vijayakumar V."/>
            <person name="Gluck-Thaler E."/>
            <person name="Korotkin H.B."/>
            <person name="Matheny P.B."/>
            <person name="Slot J.C."/>
        </authorList>
    </citation>
    <scope>NUCLEOTIDE SEQUENCE [LARGE SCALE GENOMIC DNA]</scope>
    <source>
        <strain evidence="10 11">2631</strain>
    </source>
</reference>
<feature type="domain" description="Nucleoside diphosphate kinase-like" evidence="9">
    <location>
        <begin position="46"/>
        <end position="179"/>
    </location>
</feature>
<feature type="region of interest" description="Disordered" evidence="8">
    <location>
        <begin position="386"/>
        <end position="567"/>
    </location>
</feature>
<feature type="region of interest" description="Disordered" evidence="8">
    <location>
        <begin position="266"/>
        <end position="305"/>
    </location>
</feature>
<feature type="region of interest" description="Disordered" evidence="8">
    <location>
        <begin position="23"/>
        <end position="43"/>
    </location>
</feature>
<evidence type="ECO:0000256" key="5">
    <source>
        <dbReference type="ARBA" id="ARBA00022777"/>
    </source>
</evidence>
<dbReference type="AlphaFoldDB" id="A0A409XLR3"/>
<dbReference type="STRING" id="93625.A0A409XLR3"/>
<keyword evidence="11" id="KW-1185">Reference proteome</keyword>
<organism evidence="10 11">
    <name type="scientific">Psilocybe cyanescens</name>
    <dbReference type="NCBI Taxonomy" id="93625"/>
    <lineage>
        <taxon>Eukaryota</taxon>
        <taxon>Fungi</taxon>
        <taxon>Dikarya</taxon>
        <taxon>Basidiomycota</taxon>
        <taxon>Agaricomycotina</taxon>
        <taxon>Agaricomycetes</taxon>
        <taxon>Agaricomycetidae</taxon>
        <taxon>Agaricales</taxon>
        <taxon>Agaricineae</taxon>
        <taxon>Strophariaceae</taxon>
        <taxon>Psilocybe</taxon>
    </lineage>
</organism>
<evidence type="ECO:0000259" key="9">
    <source>
        <dbReference type="SMART" id="SM00562"/>
    </source>
</evidence>
<feature type="region of interest" description="Disordered" evidence="8">
    <location>
        <begin position="213"/>
        <end position="234"/>
    </location>
</feature>
<keyword evidence="6" id="KW-0067">ATP-binding</keyword>
<proteinExistence type="inferred from homology"/>
<dbReference type="EMBL" id="NHYD01001265">
    <property type="protein sequence ID" value="PPQ91684.1"/>
    <property type="molecule type" value="Genomic_DNA"/>
</dbReference>
<dbReference type="InterPro" id="IPR036850">
    <property type="entry name" value="NDK-like_dom_sf"/>
</dbReference>
<evidence type="ECO:0000313" key="11">
    <source>
        <dbReference type="Proteomes" id="UP000283269"/>
    </source>
</evidence>
<evidence type="ECO:0000256" key="1">
    <source>
        <dbReference type="ARBA" id="ARBA00008142"/>
    </source>
</evidence>
<dbReference type="SMART" id="SM00562">
    <property type="entry name" value="NDK"/>
    <property type="match status" value="1"/>
</dbReference>
<gene>
    <name evidence="10" type="ORF">CVT25_012897</name>
</gene>
<dbReference type="Proteomes" id="UP000283269">
    <property type="component" value="Unassembled WGS sequence"/>
</dbReference>
<feature type="compositionally biased region" description="Polar residues" evidence="8">
    <location>
        <begin position="405"/>
        <end position="420"/>
    </location>
</feature>
<comment type="similarity">
    <text evidence="1 7">Belongs to the NDK family.</text>
</comment>
<dbReference type="OrthoDB" id="2162449at2759"/>
<protein>
    <recommendedName>
        <fullName evidence="2">Nucleoside diphosphate kinase</fullName>
    </recommendedName>
</protein>
<evidence type="ECO:0000256" key="7">
    <source>
        <dbReference type="PROSITE-ProRule" id="PRU00706"/>
    </source>
</evidence>
<keyword evidence="3" id="KW-0808">Transferase</keyword>
<evidence type="ECO:0000256" key="8">
    <source>
        <dbReference type="SAM" id="MobiDB-lite"/>
    </source>
</evidence>
<evidence type="ECO:0000256" key="3">
    <source>
        <dbReference type="ARBA" id="ARBA00022679"/>
    </source>
</evidence>
<dbReference type="GO" id="GO:0005524">
    <property type="term" value="F:ATP binding"/>
    <property type="evidence" value="ECO:0007669"/>
    <property type="project" value="UniProtKB-KW"/>
</dbReference>
<dbReference type="PROSITE" id="PS51374">
    <property type="entry name" value="NDPK_LIKE"/>
    <property type="match status" value="1"/>
</dbReference>
<dbReference type="PANTHER" id="PTHR46161">
    <property type="entry name" value="NUCLEOSIDE DIPHOSPHATE KINASE"/>
    <property type="match status" value="1"/>
</dbReference>
<keyword evidence="4" id="KW-0547">Nucleotide-binding</keyword>